<dbReference type="AlphaFoldDB" id="A0A0F9G5C4"/>
<protein>
    <recommendedName>
        <fullName evidence="1">Roadblock/LAMTOR2 domain-containing protein</fullName>
    </recommendedName>
</protein>
<sequence length="106" mass="12153">MEPYAADDVKRKKRRFENFKDRERIPGVIICDSNGLPIDSNLEIEVSEEVAVYVTSLIEKTRQLTEALNEGSLKSIRLETSIGEVMVELQENLIIIIWKEFSIVKA</sequence>
<accession>A0A0F9G5C4</accession>
<gene>
    <name evidence="2" type="ORF">LCGC14_1869420</name>
</gene>
<dbReference type="Gene3D" id="3.30.450.30">
    <property type="entry name" value="Dynein light chain 2a, cytoplasmic"/>
    <property type="match status" value="1"/>
</dbReference>
<feature type="domain" description="Roadblock/LAMTOR2" evidence="1">
    <location>
        <begin position="17"/>
        <end position="95"/>
    </location>
</feature>
<proteinExistence type="predicted"/>
<evidence type="ECO:0000259" key="1">
    <source>
        <dbReference type="Pfam" id="PF03259"/>
    </source>
</evidence>
<dbReference type="SUPFAM" id="SSF103196">
    <property type="entry name" value="Roadblock/LC7 domain"/>
    <property type="match status" value="1"/>
</dbReference>
<name>A0A0F9G5C4_9ZZZZ</name>
<dbReference type="Pfam" id="PF03259">
    <property type="entry name" value="Robl_LC7"/>
    <property type="match status" value="1"/>
</dbReference>
<organism evidence="2">
    <name type="scientific">marine sediment metagenome</name>
    <dbReference type="NCBI Taxonomy" id="412755"/>
    <lineage>
        <taxon>unclassified sequences</taxon>
        <taxon>metagenomes</taxon>
        <taxon>ecological metagenomes</taxon>
    </lineage>
</organism>
<comment type="caution">
    <text evidence="2">The sequence shown here is derived from an EMBL/GenBank/DDBJ whole genome shotgun (WGS) entry which is preliminary data.</text>
</comment>
<reference evidence="2" key="1">
    <citation type="journal article" date="2015" name="Nature">
        <title>Complex archaea that bridge the gap between prokaryotes and eukaryotes.</title>
        <authorList>
            <person name="Spang A."/>
            <person name="Saw J.H."/>
            <person name="Jorgensen S.L."/>
            <person name="Zaremba-Niedzwiedzka K."/>
            <person name="Martijn J."/>
            <person name="Lind A.E."/>
            <person name="van Eijk R."/>
            <person name="Schleper C."/>
            <person name="Guy L."/>
            <person name="Ettema T.J."/>
        </authorList>
    </citation>
    <scope>NUCLEOTIDE SEQUENCE</scope>
</reference>
<dbReference type="EMBL" id="LAZR01019051">
    <property type="protein sequence ID" value="KKL93964.1"/>
    <property type="molecule type" value="Genomic_DNA"/>
</dbReference>
<evidence type="ECO:0000313" key="2">
    <source>
        <dbReference type="EMBL" id="KKL93964.1"/>
    </source>
</evidence>
<dbReference type="InterPro" id="IPR004942">
    <property type="entry name" value="Roadblock/LAMTOR2_dom"/>
</dbReference>